<evidence type="ECO:0000256" key="2">
    <source>
        <dbReference type="ARBA" id="ARBA00023002"/>
    </source>
</evidence>
<dbReference type="Proteomes" id="UP000192486">
    <property type="component" value="Chromosome"/>
</dbReference>
<dbReference type="Pfam" id="PF13561">
    <property type="entry name" value="adh_short_C2"/>
    <property type="match status" value="1"/>
</dbReference>
<dbReference type="PANTHER" id="PTHR42760:SF133">
    <property type="entry name" value="3-OXOACYL-[ACYL-CARRIER-PROTEIN] REDUCTASE"/>
    <property type="match status" value="1"/>
</dbReference>
<name>A0ABM6JW56_SPOUR</name>
<dbReference type="EMBL" id="CP015108">
    <property type="protein sequence ID" value="ARF14393.1"/>
    <property type="molecule type" value="Genomic_DNA"/>
</dbReference>
<dbReference type="PANTHER" id="PTHR42760">
    <property type="entry name" value="SHORT-CHAIN DEHYDROGENASES/REDUCTASES FAMILY MEMBER"/>
    <property type="match status" value="1"/>
</dbReference>
<organism evidence="3 4">
    <name type="scientific">Sporosarcina ureae</name>
    <dbReference type="NCBI Taxonomy" id="1571"/>
    <lineage>
        <taxon>Bacteria</taxon>
        <taxon>Bacillati</taxon>
        <taxon>Bacillota</taxon>
        <taxon>Bacilli</taxon>
        <taxon>Bacillales</taxon>
        <taxon>Caryophanaceae</taxon>
        <taxon>Sporosarcina</taxon>
    </lineage>
</organism>
<dbReference type="InterPro" id="IPR036291">
    <property type="entry name" value="NAD(P)-bd_dom_sf"/>
</dbReference>
<evidence type="ECO:0000256" key="1">
    <source>
        <dbReference type="ARBA" id="ARBA00006484"/>
    </source>
</evidence>
<dbReference type="SUPFAM" id="SSF51735">
    <property type="entry name" value="NAD(P)-binding Rossmann-fold domains"/>
    <property type="match status" value="1"/>
</dbReference>
<evidence type="ECO:0008006" key="5">
    <source>
        <dbReference type="Google" id="ProtNLM"/>
    </source>
</evidence>
<comment type="similarity">
    <text evidence="1">Belongs to the short-chain dehydrogenases/reductases (SDR) family.</text>
</comment>
<dbReference type="PRINTS" id="PR00080">
    <property type="entry name" value="SDRFAMILY"/>
</dbReference>
<sequence>MLMKLKGQTAIVTGAANGIGAQTALLLSQQGANVVLVDSTSCAGTLEAIQSFRGKAVYLECLGEIRDKEFVNAAIARASDAFGELHILVNNMCICGIHNENQSSIDQWQLEVDLKAQATSLFIQGVSPYMVEQKYGRIINISSISSSDKERTFTTSKDSVSKLTKQTAKELREYGITCNSVAPVVMTNLDKATIHQTGTVASIAEAVLYFASSESNYTTGQVLKMDGGFCIESPN</sequence>
<keyword evidence="2" id="KW-0560">Oxidoreductase</keyword>
<evidence type="ECO:0000313" key="3">
    <source>
        <dbReference type="EMBL" id="ARF14393.1"/>
    </source>
</evidence>
<protein>
    <recommendedName>
        <fullName evidence="5">3-oxoacyl-ACP reductase</fullName>
    </recommendedName>
</protein>
<evidence type="ECO:0000313" key="4">
    <source>
        <dbReference type="Proteomes" id="UP000192486"/>
    </source>
</evidence>
<accession>A0ABM6JW56</accession>
<dbReference type="PRINTS" id="PR00081">
    <property type="entry name" value="GDHRDH"/>
</dbReference>
<gene>
    <name evidence="3" type="ORF">SporoS204_09705</name>
</gene>
<reference evidence="3 4" key="1">
    <citation type="submission" date="2016-04" db="EMBL/GenBank/DDBJ databases">
        <title>Comparative Genomics and Epigenetics of Sporosarcina ureae.</title>
        <authorList>
            <person name="Oliver A.S."/>
            <person name="Cooper K.K."/>
        </authorList>
    </citation>
    <scope>NUCLEOTIDE SEQUENCE [LARGE SCALE GENOMIC DNA]</scope>
    <source>
        <strain evidence="3 4">S204</strain>
    </source>
</reference>
<proteinExistence type="inferred from homology"/>
<dbReference type="InterPro" id="IPR002347">
    <property type="entry name" value="SDR_fam"/>
</dbReference>
<dbReference type="Gene3D" id="3.40.50.720">
    <property type="entry name" value="NAD(P)-binding Rossmann-like Domain"/>
    <property type="match status" value="1"/>
</dbReference>
<dbReference type="CDD" id="cd05233">
    <property type="entry name" value="SDR_c"/>
    <property type="match status" value="1"/>
</dbReference>
<keyword evidence="4" id="KW-1185">Reference proteome</keyword>